<dbReference type="GO" id="GO:0004567">
    <property type="term" value="F:beta-mannosidase activity"/>
    <property type="evidence" value="ECO:0007669"/>
    <property type="project" value="UniProtKB-EC"/>
</dbReference>
<dbReference type="Gene3D" id="2.60.40.1180">
    <property type="entry name" value="Golgi alpha-mannosidase II"/>
    <property type="match status" value="1"/>
</dbReference>
<comment type="similarity">
    <text evidence="4 11">Belongs to the glycosyl hydrolase 27 family.</text>
</comment>
<dbReference type="InterPro" id="IPR002241">
    <property type="entry name" value="Glyco_hydro_27"/>
</dbReference>
<keyword evidence="8 11" id="KW-0326">Glycosidase</keyword>
<dbReference type="GO" id="GO:0004557">
    <property type="term" value="F:alpha-galactosidase activity"/>
    <property type="evidence" value="ECO:0007669"/>
    <property type="project" value="UniProtKB-EC"/>
</dbReference>
<dbReference type="STRING" id="665912.M2SAM8"/>
<gene>
    <name evidence="16" type="ORF">COCSADRAFT_190483</name>
</gene>
<dbReference type="SUPFAM" id="SSF49303">
    <property type="entry name" value="beta-Galactosidase/glucuronidase domain"/>
    <property type="match status" value="2"/>
</dbReference>
<evidence type="ECO:0000256" key="11">
    <source>
        <dbReference type="RuleBase" id="RU361168"/>
    </source>
</evidence>
<dbReference type="eggNOG" id="KOG2230">
    <property type="taxonomic scope" value="Eukaryota"/>
</dbReference>
<organism evidence="16 17">
    <name type="scientific">Cochliobolus sativus (strain ND90Pr / ATCC 201652)</name>
    <name type="common">Common root rot and spot blotch fungus</name>
    <name type="synonym">Bipolaris sorokiniana</name>
    <dbReference type="NCBI Taxonomy" id="665912"/>
    <lineage>
        <taxon>Eukaryota</taxon>
        <taxon>Fungi</taxon>
        <taxon>Dikarya</taxon>
        <taxon>Ascomycota</taxon>
        <taxon>Pezizomycotina</taxon>
        <taxon>Dothideomycetes</taxon>
        <taxon>Pleosporomycetidae</taxon>
        <taxon>Pleosporales</taxon>
        <taxon>Pleosporineae</taxon>
        <taxon>Pleosporaceae</taxon>
        <taxon>Bipolaris</taxon>
    </lineage>
</organism>
<sequence length="1451" mass="163270">MSAASLLFAASLLTHRVAAKLVRSPTPPMGWNSYNTWNCLPDEEKIHESARGLVDLGFQSVGYNFVTVDCGWNSKDRDSNGKLRWNETLFPSGGKALGDFLHDLGLDFGLYSGAGYLQCGSEALPASLGFEQLDAESFAEWGGDRLKYDNCYSTSNTTMVDSSSAEAQSPARFQHMAAELDAVNRDIQYYVCQWGIGTNVGDWAADIGTTWRMSNDIYNAWRSIWRITNQIVPYFRHTTTGAFADMDMLIIGLKALSEEEERFHFGMWAINKSPLIMGAALDPNRLSQSSIDIMTNKEVIAINQDPLAKPARLIQRNTESEWDIWLGELSGSKQILGVANWRNDSQTVELNLASLGIASANARDVWAAKDLGAVSGSQTLDLAGHELRLWVLSDMDVAAPLRSGAYHSAADASLSGPAQVVSCAEGACLPTGSKVGYIDRSAGVTFSNVSAASAGKKLLSVDFVNYEYAFTTAWDWGDNARNMTVAVNGKKAKRWAFPLSGGNWQESFGLNIEVDGFTEGSANTVEFRGYGDRIFLAIPCTTVSADPILKELWETPHPGNWWCHCGSKATEHLPSVMNTKVHPSPCWAVKQGDRSSTSPFLPAHDAPTEIHRDLLKNGKVKDPFIDLNELSVRWVGDETWTYCTTFAAPQHYGKAGVTSELQFEGLDTFASVYLNGFLILQSDNMFEVHWVDITGKLKDRDNALEIVFHSTRKRGLELVKEHGDHRYIVHQTEISRGPVRKAQYHWGWDWGPILMTCGIWKPISLETWTSELSNLDIHYDLSHDLNSALITAGVEWKGSIDSLTFTVTKKGSSVIEWSDTIYPQSEDRCGTASTFGIMKDIELWWPRGYGDQSMYTVQAEAYAQSETSESQRLHSVSKDFGFRRAELIQELDTYGQSFYFRVNNIDIFCGGSCWIPADSFLTRLTPSDYHAWVKLAADGNQAMLRIWGGGIYEAHALYTAADELGVLIWQDFMFACANYPAHTQYLESVETEARQNVQQLRMHPSIVLWAGNNEDYQIVERYGLDYDPDNKDPESWLKTNFPARYIYEHLLPKIVSQESPNTPYHPSSPFGNGRSTVLKVDPAIGDVHQWNVWHGTMEPYQRLPGLGGRFISEFGMEAYPHIATIKKWVTRPEDRYPGSMAMDFRNKAIGHERRLISYVTENFRVKYDLKGFTHLTQVMQADAMSWAYKSWRRDWGSRGSRKCGGVLVWQLNDCWPTMSWAVIDYDCVPKPAYYAIKRAMQSVAIGVQRKIKSWTMRPADELWQRDTGHVDMRELWRHVEFDVWAANGTVKEVKGSVRIRYVSIKTGARLGWEMERDVRIAANGTTEIIKNHVADVDDSQKSDEEFDFTKADPFVIEATLHIDGQCVAQDVSWPEPIKYLSFEDRGIKVEYDEDLSIAFVSSSKPVKGFVFSERKGVRFSDNGFDVMPGEMHEVQVDGITANELEWIYIDM</sequence>
<dbReference type="Pfam" id="PF16499">
    <property type="entry name" value="Melibiase_2"/>
    <property type="match status" value="1"/>
</dbReference>
<evidence type="ECO:0000259" key="13">
    <source>
        <dbReference type="Pfam" id="PF17786"/>
    </source>
</evidence>
<keyword evidence="6 11" id="KW-0378">Hydrolase</keyword>
<dbReference type="Gene3D" id="3.20.20.80">
    <property type="entry name" value="Glycosidases"/>
    <property type="match status" value="1"/>
</dbReference>
<reference evidence="17" key="2">
    <citation type="journal article" date="2013" name="PLoS Genet.">
        <title>Comparative genome structure, secondary metabolite, and effector coding capacity across Cochliobolus pathogens.</title>
        <authorList>
            <person name="Condon B.J."/>
            <person name="Leng Y."/>
            <person name="Wu D."/>
            <person name="Bushley K.E."/>
            <person name="Ohm R.A."/>
            <person name="Otillar R."/>
            <person name="Martin J."/>
            <person name="Schackwitz W."/>
            <person name="Grimwood J."/>
            <person name="MohdZainudin N."/>
            <person name="Xue C."/>
            <person name="Wang R."/>
            <person name="Manning V.A."/>
            <person name="Dhillon B."/>
            <person name="Tu Z.J."/>
            <person name="Steffenson B.J."/>
            <person name="Salamov A."/>
            <person name="Sun H."/>
            <person name="Lowry S."/>
            <person name="LaButti K."/>
            <person name="Han J."/>
            <person name="Copeland A."/>
            <person name="Lindquist E."/>
            <person name="Barry K."/>
            <person name="Schmutz J."/>
            <person name="Baker S.E."/>
            <person name="Ciuffetti L.M."/>
            <person name="Grigoriev I.V."/>
            <person name="Zhong S."/>
            <person name="Turgeon B.G."/>
        </authorList>
    </citation>
    <scope>NUCLEOTIDE SEQUENCE [LARGE SCALE GENOMIC DNA]</scope>
    <source>
        <strain evidence="17">ND90Pr / ATCC 201652</strain>
    </source>
</reference>
<feature type="domain" description="Alpha galactosidase C-terminal" evidence="14">
    <location>
        <begin position="320"/>
        <end position="392"/>
    </location>
</feature>
<dbReference type="Pfam" id="PF17786">
    <property type="entry name" value="Mannosidase_ig"/>
    <property type="match status" value="1"/>
</dbReference>
<keyword evidence="7" id="KW-0119">Carbohydrate metabolism</keyword>
<dbReference type="InterPro" id="IPR008979">
    <property type="entry name" value="Galactose-bd-like_sf"/>
</dbReference>
<dbReference type="FunFam" id="3.20.20.80:FF:000050">
    <property type="entry name" value="Beta-mannosidase B"/>
    <property type="match status" value="1"/>
</dbReference>
<dbReference type="Gene3D" id="3.20.20.70">
    <property type="entry name" value="Aldolase class I"/>
    <property type="match status" value="1"/>
</dbReference>
<evidence type="ECO:0000259" key="14">
    <source>
        <dbReference type="Pfam" id="PF17801"/>
    </source>
</evidence>
<comment type="pathway">
    <text evidence="3">Glycan metabolism; N-glycan degradation.</text>
</comment>
<evidence type="ECO:0000256" key="9">
    <source>
        <dbReference type="ARBA" id="ARBA00023326"/>
    </source>
</evidence>
<dbReference type="SUPFAM" id="SSF51011">
    <property type="entry name" value="Glycosyl hydrolase domain"/>
    <property type="match status" value="1"/>
</dbReference>
<dbReference type="GO" id="GO:0000272">
    <property type="term" value="P:polysaccharide catabolic process"/>
    <property type="evidence" value="ECO:0007669"/>
    <property type="project" value="UniProtKB-KW"/>
</dbReference>
<evidence type="ECO:0000256" key="2">
    <source>
        <dbReference type="ARBA" id="ARBA00001255"/>
    </source>
</evidence>
<feature type="chain" id="PRO_5004024829" description="Alpha-galactosidase" evidence="12">
    <location>
        <begin position="20"/>
        <end position="1451"/>
    </location>
</feature>
<evidence type="ECO:0000313" key="17">
    <source>
        <dbReference type="Proteomes" id="UP000016934"/>
    </source>
</evidence>
<reference evidence="16 17" key="1">
    <citation type="journal article" date="2012" name="PLoS Pathog.">
        <title>Diverse lifestyles and strategies of plant pathogenesis encoded in the genomes of eighteen Dothideomycetes fungi.</title>
        <authorList>
            <person name="Ohm R.A."/>
            <person name="Feau N."/>
            <person name="Henrissat B."/>
            <person name="Schoch C.L."/>
            <person name="Horwitz B.A."/>
            <person name="Barry K.W."/>
            <person name="Condon B.J."/>
            <person name="Copeland A.C."/>
            <person name="Dhillon B."/>
            <person name="Glaser F."/>
            <person name="Hesse C.N."/>
            <person name="Kosti I."/>
            <person name="LaButti K."/>
            <person name="Lindquist E.A."/>
            <person name="Lucas S."/>
            <person name="Salamov A.A."/>
            <person name="Bradshaw R.E."/>
            <person name="Ciuffetti L."/>
            <person name="Hamelin R.C."/>
            <person name="Kema G.H.J."/>
            <person name="Lawrence C."/>
            <person name="Scott J.A."/>
            <person name="Spatafora J.W."/>
            <person name="Turgeon B.G."/>
            <person name="de Wit P.J.G.M."/>
            <person name="Zhong S."/>
            <person name="Goodwin S.B."/>
            <person name="Grigoriev I.V."/>
        </authorList>
    </citation>
    <scope>NUCLEOTIDE SEQUENCE [LARGE SCALE GENOMIC DNA]</scope>
    <source>
        <strain evidence="17">ND90Pr / ATCC 201652</strain>
    </source>
</reference>
<dbReference type="InterPro" id="IPR017853">
    <property type="entry name" value="GH"/>
</dbReference>
<evidence type="ECO:0000256" key="1">
    <source>
        <dbReference type="ARBA" id="ARBA00000829"/>
    </source>
</evidence>
<dbReference type="EMBL" id="KB445643">
    <property type="protein sequence ID" value="EMD64388.1"/>
    <property type="molecule type" value="Genomic_DNA"/>
</dbReference>
<dbReference type="OrthoDB" id="2866996at2759"/>
<comment type="catalytic activity">
    <reaction evidence="1">
        <text>Hydrolysis of terminal, non-reducing beta-D-mannose residues in beta-D-mannosides.</text>
        <dbReference type="EC" id="3.2.1.25"/>
    </reaction>
</comment>
<evidence type="ECO:0000259" key="15">
    <source>
        <dbReference type="Pfam" id="PF22666"/>
    </source>
</evidence>
<dbReference type="PANTHER" id="PTHR43730:SF1">
    <property type="entry name" value="BETA-MANNOSIDASE"/>
    <property type="match status" value="1"/>
</dbReference>
<dbReference type="Proteomes" id="UP000016934">
    <property type="component" value="Unassembled WGS sequence"/>
</dbReference>
<dbReference type="eggNOG" id="KOG2366">
    <property type="taxonomic scope" value="Eukaryota"/>
</dbReference>
<proteinExistence type="inferred from homology"/>
<evidence type="ECO:0000313" key="16">
    <source>
        <dbReference type="EMBL" id="EMD64388.1"/>
    </source>
</evidence>
<dbReference type="CDD" id="cd04081">
    <property type="entry name" value="CBM35_galactosidase-like"/>
    <property type="match status" value="1"/>
</dbReference>
<evidence type="ECO:0000256" key="5">
    <source>
        <dbReference type="ARBA" id="ARBA00022729"/>
    </source>
</evidence>
<dbReference type="FunFam" id="2.60.120.260:FF:000118">
    <property type="entry name" value="Beta-mannosidase B"/>
    <property type="match status" value="1"/>
</dbReference>
<keyword evidence="11" id="KW-1015">Disulfide bond</keyword>
<comment type="catalytic activity">
    <reaction evidence="2 11">
        <text>Hydrolysis of terminal, non-reducing alpha-D-galactose residues in alpha-D-galactosides, including galactose oligosaccharides, galactomannans and galactolipids.</text>
        <dbReference type="EC" id="3.2.1.22"/>
    </reaction>
</comment>
<dbReference type="InterPro" id="IPR041233">
    <property type="entry name" value="Melibiase_C"/>
</dbReference>
<dbReference type="InterPro" id="IPR013780">
    <property type="entry name" value="Glyco_hydro_b"/>
</dbReference>
<dbReference type="SUPFAM" id="SSF51445">
    <property type="entry name" value="(Trans)glycosidases"/>
    <property type="match status" value="2"/>
</dbReference>
<dbReference type="PANTHER" id="PTHR43730">
    <property type="entry name" value="BETA-MANNOSIDASE"/>
    <property type="match status" value="1"/>
</dbReference>
<feature type="signal peptide" evidence="12">
    <location>
        <begin position="1"/>
        <end position="19"/>
    </location>
</feature>
<dbReference type="KEGG" id="bsc:COCSADRAFT_190483"/>
<keyword evidence="9" id="KW-0624">Polysaccharide degradation</keyword>
<dbReference type="OMA" id="YFRHTTV"/>
<dbReference type="SUPFAM" id="SSF49785">
    <property type="entry name" value="Galactose-binding domain-like"/>
    <property type="match status" value="1"/>
</dbReference>
<dbReference type="InterPro" id="IPR013783">
    <property type="entry name" value="Ig-like_fold"/>
</dbReference>
<dbReference type="FunFam" id="3.20.20.70:FF:000197">
    <property type="entry name" value="Alpha-galactosidase"/>
    <property type="match status" value="1"/>
</dbReference>
<feature type="domain" description="Beta-mannosidase-like galactose-binding" evidence="15">
    <location>
        <begin position="587"/>
        <end position="761"/>
    </location>
</feature>
<feature type="domain" description="Mannosidase Ig/CBM-like" evidence="13">
    <location>
        <begin position="1280"/>
        <end position="1379"/>
    </location>
</feature>
<name>M2SAM8_COCSN</name>
<dbReference type="InterPro" id="IPR041447">
    <property type="entry name" value="Mannosidase_ig"/>
</dbReference>
<dbReference type="EC" id="3.2.1.22" evidence="11"/>
<evidence type="ECO:0000256" key="12">
    <source>
        <dbReference type="SAM" id="SignalP"/>
    </source>
</evidence>
<dbReference type="Gene3D" id="2.60.40.10">
    <property type="entry name" value="Immunoglobulins"/>
    <property type="match status" value="1"/>
</dbReference>
<accession>M2SAM8</accession>
<evidence type="ECO:0000256" key="8">
    <source>
        <dbReference type="ARBA" id="ARBA00023295"/>
    </source>
</evidence>
<dbReference type="InterPro" id="IPR013785">
    <property type="entry name" value="Aldolase_TIM"/>
</dbReference>
<dbReference type="HOGENOM" id="CLU_252080_0_0_1"/>
<evidence type="ECO:0000256" key="3">
    <source>
        <dbReference type="ARBA" id="ARBA00004740"/>
    </source>
</evidence>
<dbReference type="InterPro" id="IPR036156">
    <property type="entry name" value="Beta-gal/glucu_dom_sf"/>
</dbReference>
<dbReference type="InterPro" id="IPR050887">
    <property type="entry name" value="Beta-mannosidase_GH2"/>
</dbReference>
<dbReference type="InterPro" id="IPR054593">
    <property type="entry name" value="Beta-mannosidase-like_N2"/>
</dbReference>
<comment type="similarity">
    <text evidence="10">Belongs to the glycosyl hydrolase 2 family. Beta-mannosidase B subfamily.</text>
</comment>
<dbReference type="Pfam" id="PF17801">
    <property type="entry name" value="Melibiase_C"/>
    <property type="match status" value="1"/>
</dbReference>
<keyword evidence="17" id="KW-1185">Reference proteome</keyword>
<dbReference type="Pfam" id="PF22666">
    <property type="entry name" value="Glyco_hydro_2_N2"/>
    <property type="match status" value="1"/>
</dbReference>
<evidence type="ECO:0000256" key="7">
    <source>
        <dbReference type="ARBA" id="ARBA00023277"/>
    </source>
</evidence>
<evidence type="ECO:0000256" key="10">
    <source>
        <dbReference type="ARBA" id="ARBA00038429"/>
    </source>
</evidence>
<dbReference type="CDD" id="cd14792">
    <property type="entry name" value="GH27"/>
    <property type="match status" value="1"/>
</dbReference>
<keyword evidence="5 12" id="KW-0732">Signal</keyword>
<dbReference type="Gene3D" id="2.60.120.260">
    <property type="entry name" value="Galactose-binding domain-like"/>
    <property type="match status" value="2"/>
</dbReference>
<dbReference type="GO" id="GO:0006516">
    <property type="term" value="P:glycoprotein catabolic process"/>
    <property type="evidence" value="ECO:0007669"/>
    <property type="project" value="TreeGrafter"/>
</dbReference>
<dbReference type="GeneID" id="19133718"/>
<evidence type="ECO:0000256" key="4">
    <source>
        <dbReference type="ARBA" id="ARBA00009743"/>
    </source>
</evidence>
<dbReference type="PRINTS" id="PR00740">
    <property type="entry name" value="GLHYDRLASE27"/>
</dbReference>
<dbReference type="RefSeq" id="XP_007700192.1">
    <property type="nucleotide sequence ID" value="XM_007702002.1"/>
</dbReference>
<protein>
    <recommendedName>
        <fullName evidence="11">Alpha-galactosidase</fullName>
        <ecNumber evidence="11">3.2.1.22</ecNumber>
    </recommendedName>
    <alternativeName>
        <fullName evidence="11">Melibiase</fullName>
    </alternativeName>
</protein>
<evidence type="ECO:0000256" key="6">
    <source>
        <dbReference type="ARBA" id="ARBA00022801"/>
    </source>
</evidence>